<dbReference type="PANTHER" id="PTHR30574:SF1">
    <property type="entry name" value="SULPHUR TRANSPORT DOMAIN-CONTAINING PROTEIN"/>
    <property type="match status" value="1"/>
</dbReference>
<evidence type="ECO:0000256" key="6">
    <source>
        <dbReference type="ARBA" id="ARBA00022989"/>
    </source>
</evidence>
<keyword evidence="10" id="KW-1185">Reference proteome</keyword>
<dbReference type="Proteomes" id="UP000193685">
    <property type="component" value="Unassembled WGS sequence"/>
</dbReference>
<protein>
    <submittedName>
        <fullName evidence="9">Uncharacterized protein</fullName>
    </submittedName>
</protein>
<evidence type="ECO:0000256" key="4">
    <source>
        <dbReference type="ARBA" id="ARBA00022519"/>
    </source>
</evidence>
<accession>A0A1Y2F723</accession>
<dbReference type="GeneID" id="63789133"/>
<dbReference type="InterPro" id="IPR046513">
    <property type="entry name" value="DUF6691"/>
</dbReference>
<keyword evidence="2" id="KW-0813">Transport</keyword>
<dbReference type="InterPro" id="IPR007272">
    <property type="entry name" value="Sulf_transp_TsuA/YedE"/>
</dbReference>
<dbReference type="Pfam" id="PF04143">
    <property type="entry name" value="Sulf_transp"/>
    <property type="match status" value="1"/>
</dbReference>
<evidence type="ECO:0000256" key="1">
    <source>
        <dbReference type="ARBA" id="ARBA00004429"/>
    </source>
</evidence>
<evidence type="ECO:0000256" key="5">
    <source>
        <dbReference type="ARBA" id="ARBA00022692"/>
    </source>
</evidence>
<dbReference type="GO" id="GO:0005886">
    <property type="term" value="C:plasma membrane"/>
    <property type="evidence" value="ECO:0007669"/>
    <property type="project" value="UniProtKB-SubCell"/>
</dbReference>
<feature type="transmembrane region" description="Helical" evidence="8">
    <location>
        <begin position="233"/>
        <end position="253"/>
    </location>
</feature>
<sequence>MSSDAFAVDVQILDDRDLVHDYTNMPFTPVHSLLGGSLLFLASQQYMLLFDKTFGCSSILAQTILHPAAAIEGLQAPAFAGMLLASYLYTTQARSLLPPALSLVPEQKLAGDLGKQALAGLLVGLGTRLANGCTSGHMLNGLAKLSVRSFVATCCFFGSAVATVALFNTAPGPGRDLLQGSFFTAAPIAADTVTRLLYLVGFAISVNASCFYLRKIQQRRDSSKPASSTYRFIAAFLAGATFATGLLMSGMSMPTKTLGFLNVLQAWRGVPGAEFDPSLLMIVLGGLLPNLIMTQLYTKSQRPLMATGTQAPASGKGQVTKRLVGGSLLFGIGWGISGICPGPAIVNLVSSWPLSTDFVTFFASLVVGSKVAEYV</sequence>
<proteinExistence type="predicted"/>
<keyword evidence="5 8" id="KW-0812">Transmembrane</keyword>
<evidence type="ECO:0000313" key="10">
    <source>
        <dbReference type="Proteomes" id="UP000193685"/>
    </source>
</evidence>
<name>A0A1Y2F723_PROLT</name>
<organism evidence="9 10">
    <name type="scientific">Protomyces lactucae-debilis</name>
    <dbReference type="NCBI Taxonomy" id="2754530"/>
    <lineage>
        <taxon>Eukaryota</taxon>
        <taxon>Fungi</taxon>
        <taxon>Dikarya</taxon>
        <taxon>Ascomycota</taxon>
        <taxon>Taphrinomycotina</taxon>
        <taxon>Taphrinomycetes</taxon>
        <taxon>Taphrinales</taxon>
        <taxon>Protomycetaceae</taxon>
        <taxon>Protomyces</taxon>
    </lineage>
</organism>
<evidence type="ECO:0000256" key="7">
    <source>
        <dbReference type="ARBA" id="ARBA00023136"/>
    </source>
</evidence>
<evidence type="ECO:0000313" key="9">
    <source>
        <dbReference type="EMBL" id="ORY79457.1"/>
    </source>
</evidence>
<comment type="subcellular location">
    <subcellularLocation>
        <location evidence="1">Cell inner membrane</location>
        <topology evidence="1">Multi-pass membrane protein</topology>
    </subcellularLocation>
</comment>
<comment type="caution">
    <text evidence="9">The sequence shown here is derived from an EMBL/GenBank/DDBJ whole genome shotgun (WGS) entry which is preliminary data.</text>
</comment>
<dbReference type="OrthoDB" id="10254418at2759"/>
<evidence type="ECO:0000256" key="8">
    <source>
        <dbReference type="SAM" id="Phobius"/>
    </source>
</evidence>
<feature type="transmembrane region" description="Helical" evidence="8">
    <location>
        <begin position="278"/>
        <end position="297"/>
    </location>
</feature>
<evidence type="ECO:0000256" key="3">
    <source>
        <dbReference type="ARBA" id="ARBA00022475"/>
    </source>
</evidence>
<evidence type="ECO:0000256" key="2">
    <source>
        <dbReference type="ARBA" id="ARBA00022448"/>
    </source>
</evidence>
<dbReference type="RefSeq" id="XP_040723828.1">
    <property type="nucleotide sequence ID" value="XM_040872534.1"/>
</dbReference>
<reference evidence="9 10" key="1">
    <citation type="submission" date="2016-07" db="EMBL/GenBank/DDBJ databases">
        <title>Pervasive Adenine N6-methylation of Active Genes in Fungi.</title>
        <authorList>
            <consortium name="DOE Joint Genome Institute"/>
            <person name="Mondo S.J."/>
            <person name="Dannebaum R.O."/>
            <person name="Kuo R.C."/>
            <person name="Labutti K."/>
            <person name="Haridas S."/>
            <person name="Kuo A."/>
            <person name="Salamov A."/>
            <person name="Ahrendt S.R."/>
            <person name="Lipzen A."/>
            <person name="Sullivan W."/>
            <person name="Andreopoulos W.B."/>
            <person name="Clum A."/>
            <person name="Lindquist E."/>
            <person name="Daum C."/>
            <person name="Ramamoorthy G.K."/>
            <person name="Gryganskyi A."/>
            <person name="Culley D."/>
            <person name="Magnuson J.K."/>
            <person name="James T.Y."/>
            <person name="O'Malley M.A."/>
            <person name="Stajich J.E."/>
            <person name="Spatafora J.W."/>
            <person name="Visel A."/>
            <person name="Grigoriev I.V."/>
        </authorList>
    </citation>
    <scope>NUCLEOTIDE SEQUENCE [LARGE SCALE GENOMIC DNA]</scope>
    <source>
        <strain evidence="9 10">12-1054</strain>
    </source>
</reference>
<keyword evidence="4" id="KW-0997">Cell inner membrane</keyword>
<dbReference type="PANTHER" id="PTHR30574">
    <property type="entry name" value="INNER MEMBRANE PROTEIN YEDE"/>
    <property type="match status" value="1"/>
</dbReference>
<keyword evidence="7 8" id="KW-0472">Membrane</keyword>
<dbReference type="EMBL" id="MCFI01000015">
    <property type="protein sequence ID" value="ORY79457.1"/>
    <property type="molecule type" value="Genomic_DNA"/>
</dbReference>
<dbReference type="Pfam" id="PF20398">
    <property type="entry name" value="DUF6691"/>
    <property type="match status" value="1"/>
</dbReference>
<dbReference type="OMA" id="CYTPVYP"/>
<keyword evidence="3" id="KW-1003">Cell membrane</keyword>
<keyword evidence="6 8" id="KW-1133">Transmembrane helix</keyword>
<gene>
    <name evidence="9" type="ORF">BCR37DRAFT_91890</name>
</gene>
<feature type="transmembrane region" description="Helical" evidence="8">
    <location>
        <begin position="196"/>
        <end position="213"/>
    </location>
</feature>
<dbReference type="AlphaFoldDB" id="A0A1Y2F723"/>
<feature type="transmembrane region" description="Helical" evidence="8">
    <location>
        <begin position="145"/>
        <end position="167"/>
    </location>
</feature>